<dbReference type="Gene3D" id="1.20.120.530">
    <property type="entry name" value="GntR ligand-binding domain-like"/>
    <property type="match status" value="1"/>
</dbReference>
<dbReference type="InterPro" id="IPR000524">
    <property type="entry name" value="Tscrpt_reg_HTH_GntR"/>
</dbReference>
<dbReference type="Gene3D" id="1.10.10.10">
    <property type="entry name" value="Winged helix-like DNA-binding domain superfamily/Winged helix DNA-binding domain"/>
    <property type="match status" value="1"/>
</dbReference>
<gene>
    <name evidence="5" type="ordered locus">Caci_4341</name>
</gene>
<dbReference type="OrthoDB" id="8680240at2"/>
<keyword evidence="1" id="KW-0805">Transcription regulation</keyword>
<reference evidence="5 6" key="1">
    <citation type="journal article" date="2009" name="Stand. Genomic Sci.">
        <title>Complete genome sequence of Catenulispora acidiphila type strain (ID 139908).</title>
        <authorList>
            <person name="Copeland A."/>
            <person name="Lapidus A."/>
            <person name="Glavina Del Rio T."/>
            <person name="Nolan M."/>
            <person name="Lucas S."/>
            <person name="Chen F."/>
            <person name="Tice H."/>
            <person name="Cheng J.F."/>
            <person name="Bruce D."/>
            <person name="Goodwin L."/>
            <person name="Pitluck S."/>
            <person name="Mikhailova N."/>
            <person name="Pati A."/>
            <person name="Ivanova N."/>
            <person name="Mavromatis K."/>
            <person name="Chen A."/>
            <person name="Palaniappan K."/>
            <person name="Chain P."/>
            <person name="Land M."/>
            <person name="Hauser L."/>
            <person name="Chang Y.J."/>
            <person name="Jeffries C.D."/>
            <person name="Chertkov O."/>
            <person name="Brettin T."/>
            <person name="Detter J.C."/>
            <person name="Han C."/>
            <person name="Ali Z."/>
            <person name="Tindall B.J."/>
            <person name="Goker M."/>
            <person name="Bristow J."/>
            <person name="Eisen J.A."/>
            <person name="Markowitz V."/>
            <person name="Hugenholtz P."/>
            <person name="Kyrpides N.C."/>
            <person name="Klenk H.P."/>
        </authorList>
    </citation>
    <scope>NUCLEOTIDE SEQUENCE [LARGE SCALE GENOMIC DNA]</scope>
    <source>
        <strain evidence="6">DSM 44928 / JCM 14897 / NBRC 102108 / NRRL B-24433 / ID139908</strain>
    </source>
</reference>
<evidence type="ECO:0000313" key="5">
    <source>
        <dbReference type="EMBL" id="ACU73205.1"/>
    </source>
</evidence>
<feature type="domain" description="HTH gntR-type" evidence="4">
    <location>
        <begin position="17"/>
        <end position="84"/>
    </location>
</feature>
<keyword evidence="2" id="KW-0238">DNA-binding</keyword>
<dbReference type="PANTHER" id="PTHR43537">
    <property type="entry name" value="TRANSCRIPTIONAL REGULATOR, GNTR FAMILY"/>
    <property type="match status" value="1"/>
</dbReference>
<evidence type="ECO:0000256" key="2">
    <source>
        <dbReference type="ARBA" id="ARBA00023125"/>
    </source>
</evidence>
<evidence type="ECO:0000313" key="6">
    <source>
        <dbReference type="Proteomes" id="UP000000851"/>
    </source>
</evidence>
<accession>C7QJW7</accession>
<dbReference type="InterPro" id="IPR036388">
    <property type="entry name" value="WH-like_DNA-bd_sf"/>
</dbReference>
<keyword evidence="6" id="KW-1185">Reference proteome</keyword>
<name>C7QJW7_CATAD</name>
<dbReference type="Proteomes" id="UP000000851">
    <property type="component" value="Chromosome"/>
</dbReference>
<dbReference type="Pfam" id="PF00392">
    <property type="entry name" value="GntR"/>
    <property type="match status" value="1"/>
</dbReference>
<keyword evidence="3" id="KW-0804">Transcription</keyword>
<evidence type="ECO:0000256" key="3">
    <source>
        <dbReference type="ARBA" id="ARBA00023163"/>
    </source>
</evidence>
<proteinExistence type="predicted"/>
<dbReference type="RefSeq" id="WP_015792934.1">
    <property type="nucleotide sequence ID" value="NC_013131.1"/>
</dbReference>
<dbReference type="eggNOG" id="COG1802">
    <property type="taxonomic scope" value="Bacteria"/>
</dbReference>
<dbReference type="InterPro" id="IPR008920">
    <property type="entry name" value="TF_FadR/GntR_C"/>
</dbReference>
<dbReference type="Pfam" id="PF07729">
    <property type="entry name" value="FCD"/>
    <property type="match status" value="1"/>
</dbReference>
<dbReference type="AlphaFoldDB" id="C7QJW7"/>
<protein>
    <submittedName>
        <fullName evidence="5">Transcriptional regulator, GntR family</fullName>
    </submittedName>
</protein>
<dbReference type="PANTHER" id="PTHR43537:SF24">
    <property type="entry name" value="GLUCONATE OPERON TRANSCRIPTIONAL REPRESSOR"/>
    <property type="match status" value="1"/>
</dbReference>
<dbReference type="InParanoid" id="C7QJW7"/>
<dbReference type="PROSITE" id="PS50949">
    <property type="entry name" value="HTH_GNTR"/>
    <property type="match status" value="1"/>
</dbReference>
<organism evidence="5 6">
    <name type="scientific">Catenulispora acidiphila (strain DSM 44928 / JCM 14897 / NBRC 102108 / NRRL B-24433 / ID139908)</name>
    <dbReference type="NCBI Taxonomy" id="479433"/>
    <lineage>
        <taxon>Bacteria</taxon>
        <taxon>Bacillati</taxon>
        <taxon>Actinomycetota</taxon>
        <taxon>Actinomycetes</taxon>
        <taxon>Catenulisporales</taxon>
        <taxon>Catenulisporaceae</taxon>
        <taxon>Catenulispora</taxon>
    </lineage>
</organism>
<dbReference type="EMBL" id="CP001700">
    <property type="protein sequence ID" value="ACU73205.1"/>
    <property type="molecule type" value="Genomic_DNA"/>
</dbReference>
<dbReference type="KEGG" id="cai:Caci_4341"/>
<dbReference type="InterPro" id="IPR011711">
    <property type="entry name" value="GntR_C"/>
</dbReference>
<dbReference type="GO" id="GO:0003700">
    <property type="term" value="F:DNA-binding transcription factor activity"/>
    <property type="evidence" value="ECO:0007669"/>
    <property type="project" value="InterPro"/>
</dbReference>
<dbReference type="CDD" id="cd07377">
    <property type="entry name" value="WHTH_GntR"/>
    <property type="match status" value="1"/>
</dbReference>
<dbReference type="SUPFAM" id="SSF48008">
    <property type="entry name" value="GntR ligand-binding domain-like"/>
    <property type="match status" value="1"/>
</dbReference>
<dbReference type="SMART" id="SM00895">
    <property type="entry name" value="FCD"/>
    <property type="match status" value="1"/>
</dbReference>
<dbReference type="GO" id="GO:0003677">
    <property type="term" value="F:DNA binding"/>
    <property type="evidence" value="ECO:0007669"/>
    <property type="project" value="UniProtKB-KW"/>
</dbReference>
<sequence length="221" mass="23802">MPEALFSPTGSSPGALPSRTEAVLEAIKHAILTGELKPGQALVETDLAGELGVSKTPVREALKTLAGTGLVTMSPYKGATVREIDRAHARSIYDMRLLLEPTAAGRSVGVHRDWAPARAALEAADESTDAAGRSLANRAFHRHMYLACGNPLLVRTLDDLRDQTALVSAAAWAQRPSWEREAAEHRAILAAAENGDTEEVRDLMRSHISSFVARTFPEDET</sequence>
<evidence type="ECO:0000259" key="4">
    <source>
        <dbReference type="PROSITE" id="PS50949"/>
    </source>
</evidence>
<dbReference type="InterPro" id="IPR036390">
    <property type="entry name" value="WH_DNA-bd_sf"/>
</dbReference>
<dbReference type="HOGENOM" id="CLU_017584_5_5_11"/>
<evidence type="ECO:0000256" key="1">
    <source>
        <dbReference type="ARBA" id="ARBA00023015"/>
    </source>
</evidence>
<dbReference type="SMART" id="SM00345">
    <property type="entry name" value="HTH_GNTR"/>
    <property type="match status" value="1"/>
</dbReference>
<dbReference type="SUPFAM" id="SSF46785">
    <property type="entry name" value="Winged helix' DNA-binding domain"/>
    <property type="match status" value="1"/>
</dbReference>
<dbReference type="STRING" id="479433.Caci_4341"/>